<dbReference type="EMBL" id="FMSV02000013">
    <property type="protein sequence ID" value="SEH04204.1"/>
    <property type="molecule type" value="Genomic_DNA"/>
</dbReference>
<dbReference type="RefSeq" id="WP_286018897.1">
    <property type="nucleotide sequence ID" value="NZ_FMSV02000013.1"/>
</dbReference>
<dbReference type="InterPro" id="IPR036597">
    <property type="entry name" value="Fido-like_dom_sf"/>
</dbReference>
<dbReference type="Gene3D" id="1.10.3290.10">
    <property type="entry name" value="Fido-like domain"/>
    <property type="match status" value="1"/>
</dbReference>
<gene>
    <name evidence="2" type="ORF">MBHS_00049</name>
</gene>
<accession>A0A1H6F5D7</accession>
<sequence length="183" mass="20884">MVLRSAGIKLSDQQIALNQGNAWRELFNWIEQGTFRLSKTSACELHAIAAKEEALQWGAFRSGGVLIAGTDYVPPSYTVLEQYFADMLESLGKLGDIYDQAIHVFLTMSRVQFFYDVNKRMGRFMMNGLLLSQGYPAINLPAKRQLEFNEKMLDFYATGNEAAMNQFMRSCLDERIIKIMQEN</sequence>
<evidence type="ECO:0000259" key="1">
    <source>
        <dbReference type="PROSITE" id="PS51459"/>
    </source>
</evidence>
<evidence type="ECO:0000313" key="2">
    <source>
        <dbReference type="EMBL" id="SEH04204.1"/>
    </source>
</evidence>
<name>A0A1H6F5D7_9GAMM</name>
<reference evidence="2 3" key="1">
    <citation type="submission" date="2016-10" db="EMBL/GenBank/DDBJ databases">
        <authorList>
            <person name="de Groot N.N."/>
        </authorList>
    </citation>
    <scope>NUCLEOTIDE SEQUENCE [LARGE SCALE GENOMIC DNA]</scope>
    <source>
        <strain evidence="2">MBHS1</strain>
    </source>
</reference>
<dbReference type="Pfam" id="PF02661">
    <property type="entry name" value="Fic"/>
    <property type="match status" value="1"/>
</dbReference>
<dbReference type="AlphaFoldDB" id="A0A1H6F5D7"/>
<dbReference type="PROSITE" id="PS51459">
    <property type="entry name" value="FIDO"/>
    <property type="match status" value="1"/>
</dbReference>
<feature type="domain" description="Fido" evidence="1">
    <location>
        <begin position="37"/>
        <end position="170"/>
    </location>
</feature>
<proteinExistence type="predicted"/>
<keyword evidence="3" id="KW-1185">Reference proteome</keyword>
<dbReference type="Proteomes" id="UP000236724">
    <property type="component" value="Unassembled WGS sequence"/>
</dbReference>
<evidence type="ECO:0000313" key="3">
    <source>
        <dbReference type="Proteomes" id="UP000236724"/>
    </source>
</evidence>
<dbReference type="SUPFAM" id="SSF140931">
    <property type="entry name" value="Fic-like"/>
    <property type="match status" value="1"/>
</dbReference>
<organism evidence="2 3">
    <name type="scientific">Candidatus Venteria ishoeyi</name>
    <dbReference type="NCBI Taxonomy" id="1899563"/>
    <lineage>
        <taxon>Bacteria</taxon>
        <taxon>Pseudomonadati</taxon>
        <taxon>Pseudomonadota</taxon>
        <taxon>Gammaproteobacteria</taxon>
        <taxon>Thiotrichales</taxon>
        <taxon>Thiotrichaceae</taxon>
        <taxon>Venteria</taxon>
    </lineage>
</organism>
<dbReference type="InterPro" id="IPR003812">
    <property type="entry name" value="Fido"/>
</dbReference>
<protein>
    <submittedName>
        <fullName evidence="2">Fic/DOC family protein</fullName>
    </submittedName>
</protein>